<dbReference type="OrthoDB" id="9792240at2"/>
<proteinExistence type="predicted"/>
<evidence type="ECO:0000259" key="2">
    <source>
        <dbReference type="Pfam" id="PF13581"/>
    </source>
</evidence>
<organism evidence="3 4">
    <name type="scientific">Jannaschia helgolandensis</name>
    <dbReference type="NCBI Taxonomy" id="188906"/>
    <lineage>
        <taxon>Bacteria</taxon>
        <taxon>Pseudomonadati</taxon>
        <taxon>Pseudomonadota</taxon>
        <taxon>Alphaproteobacteria</taxon>
        <taxon>Rhodobacterales</taxon>
        <taxon>Roseobacteraceae</taxon>
        <taxon>Jannaschia</taxon>
    </lineage>
</organism>
<feature type="domain" description="Histidine kinase/HSP90-like ATPase" evidence="2">
    <location>
        <begin position="21"/>
        <end position="149"/>
    </location>
</feature>
<dbReference type="CDD" id="cd16936">
    <property type="entry name" value="HATPase_RsbW-like"/>
    <property type="match status" value="1"/>
</dbReference>
<keyword evidence="3" id="KW-0418">Kinase</keyword>
<keyword evidence="4" id="KW-1185">Reference proteome</keyword>
<name>A0A1H7HJJ1_9RHOB</name>
<dbReference type="Proteomes" id="UP000199283">
    <property type="component" value="Unassembled WGS sequence"/>
</dbReference>
<gene>
    <name evidence="3" type="ORF">SAMN04488526_0720</name>
</gene>
<dbReference type="Pfam" id="PF13581">
    <property type="entry name" value="HATPase_c_2"/>
    <property type="match status" value="1"/>
</dbReference>
<dbReference type="EMBL" id="FNZQ01000001">
    <property type="protein sequence ID" value="SEK49807.1"/>
    <property type="molecule type" value="Genomic_DNA"/>
</dbReference>
<dbReference type="PANTHER" id="PTHR35526:SF3">
    <property type="entry name" value="ANTI-SIGMA-F FACTOR RSBW"/>
    <property type="match status" value="1"/>
</dbReference>
<evidence type="ECO:0000313" key="3">
    <source>
        <dbReference type="EMBL" id="SEK49807.1"/>
    </source>
</evidence>
<accession>A0A1H7HJJ1</accession>
<dbReference type="AlphaFoldDB" id="A0A1H7HJJ1"/>
<evidence type="ECO:0000256" key="1">
    <source>
        <dbReference type="ARBA" id="ARBA00022527"/>
    </source>
</evidence>
<reference evidence="3 4" key="1">
    <citation type="submission" date="2016-10" db="EMBL/GenBank/DDBJ databases">
        <authorList>
            <person name="de Groot N.N."/>
        </authorList>
    </citation>
    <scope>NUCLEOTIDE SEQUENCE [LARGE SCALE GENOMIC DNA]</scope>
    <source>
        <strain evidence="3 4">DSM 14858</strain>
    </source>
</reference>
<evidence type="ECO:0000313" key="4">
    <source>
        <dbReference type="Proteomes" id="UP000199283"/>
    </source>
</evidence>
<keyword evidence="1" id="KW-0723">Serine/threonine-protein kinase</keyword>
<dbReference type="InterPro" id="IPR036890">
    <property type="entry name" value="HATPase_C_sf"/>
</dbReference>
<dbReference type="Gene3D" id="3.30.565.10">
    <property type="entry name" value="Histidine kinase-like ATPase, C-terminal domain"/>
    <property type="match status" value="1"/>
</dbReference>
<dbReference type="InterPro" id="IPR050267">
    <property type="entry name" value="Anti-sigma-factor_SerPK"/>
</dbReference>
<keyword evidence="3" id="KW-0808">Transferase</keyword>
<dbReference type="InterPro" id="IPR003594">
    <property type="entry name" value="HATPase_dom"/>
</dbReference>
<dbReference type="SUPFAM" id="SSF55874">
    <property type="entry name" value="ATPase domain of HSP90 chaperone/DNA topoisomerase II/histidine kinase"/>
    <property type="match status" value="1"/>
</dbReference>
<dbReference type="PANTHER" id="PTHR35526">
    <property type="entry name" value="ANTI-SIGMA-F FACTOR RSBW-RELATED"/>
    <property type="match status" value="1"/>
</dbReference>
<sequence length="157" mass="17231">MTASRAAAMPSPQCAVLRSRFPATANDVSIQLARLHRAFDATGLRLSLQHDVTIVLGEVLNNIVEHAMTDIGAAWVMLEVTREDGRLHVETTDRGRPLPPALLASVDLPEAKLPIDDLPEGGFGWFIIHTLTEDMVYERQGGINRLSFSFLEQADEG</sequence>
<dbReference type="RefSeq" id="WP_092759809.1">
    <property type="nucleotide sequence ID" value="NZ_FNZQ01000001.1"/>
</dbReference>
<dbReference type="GO" id="GO:0004674">
    <property type="term" value="F:protein serine/threonine kinase activity"/>
    <property type="evidence" value="ECO:0007669"/>
    <property type="project" value="UniProtKB-KW"/>
</dbReference>
<protein>
    <submittedName>
        <fullName evidence="3">Serine/threonine-protein kinase RsbW</fullName>
    </submittedName>
</protein>
<dbReference type="STRING" id="188906.SAMN04488526_0720"/>